<evidence type="ECO:0000313" key="2">
    <source>
        <dbReference type="EMBL" id="KAK1520839.1"/>
    </source>
</evidence>
<name>A0AAI9YSG0_9PEZI</name>
<feature type="chain" id="PRO_5042558493" evidence="1">
    <location>
        <begin position="17"/>
        <end position="193"/>
    </location>
</feature>
<feature type="signal peptide" evidence="1">
    <location>
        <begin position="1"/>
        <end position="16"/>
    </location>
</feature>
<dbReference type="Proteomes" id="UP001240678">
    <property type="component" value="Unassembled WGS sequence"/>
</dbReference>
<protein>
    <submittedName>
        <fullName evidence="2">Uncharacterized protein</fullName>
    </submittedName>
</protein>
<evidence type="ECO:0000313" key="3">
    <source>
        <dbReference type="Proteomes" id="UP001240678"/>
    </source>
</evidence>
<keyword evidence="1" id="KW-0732">Signal</keyword>
<sequence>MTSILVFMVCVVFWDALYMPAWFGDGIDVVATEDVVLASLLTASLLLEPACFPLPTLPDARRLWLELSVILPYFWTFRSEAPCVVDQFYLVMLCSSDLVCYFIVNTQQGVIDTSPVLHVHYNPVLDRGFGLGLEHSDDWQLGASRGHFVMISRVDLPRYFSLNHNIRMQLRVSGTRHIHESQRARQKRYGLQR</sequence>
<organism evidence="2 3">
    <name type="scientific">Colletotrichum costaricense</name>
    <dbReference type="NCBI Taxonomy" id="1209916"/>
    <lineage>
        <taxon>Eukaryota</taxon>
        <taxon>Fungi</taxon>
        <taxon>Dikarya</taxon>
        <taxon>Ascomycota</taxon>
        <taxon>Pezizomycotina</taxon>
        <taxon>Sordariomycetes</taxon>
        <taxon>Hypocreomycetidae</taxon>
        <taxon>Glomerellales</taxon>
        <taxon>Glomerellaceae</taxon>
        <taxon>Colletotrichum</taxon>
        <taxon>Colletotrichum acutatum species complex</taxon>
    </lineage>
</organism>
<dbReference type="EMBL" id="MOOE01000011">
    <property type="protein sequence ID" value="KAK1520839.1"/>
    <property type="molecule type" value="Genomic_DNA"/>
</dbReference>
<dbReference type="GeneID" id="85342658"/>
<reference evidence="2 3" key="1">
    <citation type="submission" date="2016-10" db="EMBL/GenBank/DDBJ databases">
        <title>The genome sequence of Colletotrichum fioriniae PJ7.</title>
        <authorList>
            <person name="Baroncelli R."/>
        </authorList>
    </citation>
    <scope>NUCLEOTIDE SEQUENCE [LARGE SCALE GENOMIC DNA]</scope>
    <source>
        <strain evidence="2 3">IMI 309622</strain>
    </source>
</reference>
<evidence type="ECO:0000256" key="1">
    <source>
        <dbReference type="SAM" id="SignalP"/>
    </source>
</evidence>
<accession>A0AAI9YSG0</accession>
<dbReference type="AlphaFoldDB" id="A0AAI9YSG0"/>
<gene>
    <name evidence="2" type="ORF">CCOS01_10958</name>
</gene>
<keyword evidence="3" id="KW-1185">Reference proteome</keyword>
<comment type="caution">
    <text evidence="2">The sequence shown here is derived from an EMBL/GenBank/DDBJ whole genome shotgun (WGS) entry which is preliminary data.</text>
</comment>
<dbReference type="RefSeq" id="XP_060310913.1">
    <property type="nucleotide sequence ID" value="XM_060459111.1"/>
</dbReference>
<proteinExistence type="predicted"/>